<protein>
    <recommendedName>
        <fullName evidence="3">SMP-30/Gluconolactonase/LRE-like region domain-containing protein</fullName>
    </recommendedName>
</protein>
<name>A0ABY0CP99_9DELT</name>
<evidence type="ECO:0000313" key="2">
    <source>
        <dbReference type="Proteomes" id="UP000282926"/>
    </source>
</evidence>
<sequence length="297" mass="31455">MRRNMLALSLLWLVACGDGGNDPADGAAEVDRGPSVLHVDGDPNGLWWDDAEQALYIADDNGNRILRWTDRDGFSRVADLPSASPDGPGLGQLVRLEDGTFVVTRFGSGTAGDIVFVSPDGEGRVVPGLDPQRRRIGLTVTRDGQLYSSWFVRLSSGERVGAVGALELEGAESEVITGLSKPAGVLAIGDDLYVSDQGLGQILATTLSEPQSYTVLAEVEKPDLIARGPGNSIVSGSVGGNLVRIEMDGSTSVVQSGFQQVRGVAYDPTNRRAFVADHDPDESDGVTHLLQIVPMED</sequence>
<accession>A0ABY0CP99</accession>
<keyword evidence="2" id="KW-1185">Reference proteome</keyword>
<dbReference type="PROSITE" id="PS51257">
    <property type="entry name" value="PROKAR_LIPOPROTEIN"/>
    <property type="match status" value="1"/>
</dbReference>
<proteinExistence type="predicted"/>
<reference evidence="1 2" key="1">
    <citation type="submission" date="2019-01" db="EMBL/GenBank/DDBJ databases">
        <title>Lujinxingia litoralis gen. nov., sp. nov. and Lujinxingia sediminis gen. nov., sp. nov., new members in the order Bradymonadales, isolated from coastal sediment.</title>
        <authorList>
            <person name="Li C.-M."/>
        </authorList>
    </citation>
    <scope>NUCLEOTIDE SEQUENCE [LARGE SCALE GENOMIC DNA]</scope>
    <source>
        <strain evidence="1 2">SEH01</strain>
    </source>
</reference>
<dbReference type="Proteomes" id="UP000282926">
    <property type="component" value="Unassembled WGS sequence"/>
</dbReference>
<dbReference type="SUPFAM" id="SSF63829">
    <property type="entry name" value="Calcium-dependent phosphotriesterase"/>
    <property type="match status" value="1"/>
</dbReference>
<evidence type="ECO:0000313" key="1">
    <source>
        <dbReference type="EMBL" id="RVU41083.1"/>
    </source>
</evidence>
<evidence type="ECO:0008006" key="3">
    <source>
        <dbReference type="Google" id="ProtNLM"/>
    </source>
</evidence>
<dbReference type="EMBL" id="SADD01000019">
    <property type="protein sequence ID" value="RVU41083.1"/>
    <property type="molecule type" value="Genomic_DNA"/>
</dbReference>
<dbReference type="InterPro" id="IPR011042">
    <property type="entry name" value="6-blade_b-propeller_TolB-like"/>
</dbReference>
<dbReference type="Gene3D" id="2.120.10.30">
    <property type="entry name" value="TolB, C-terminal domain"/>
    <property type="match status" value="1"/>
</dbReference>
<comment type="caution">
    <text evidence="1">The sequence shown here is derived from an EMBL/GenBank/DDBJ whole genome shotgun (WGS) entry which is preliminary data.</text>
</comment>
<organism evidence="1 2">
    <name type="scientific">Lujinxingia sediminis</name>
    <dbReference type="NCBI Taxonomy" id="2480984"/>
    <lineage>
        <taxon>Bacteria</taxon>
        <taxon>Deltaproteobacteria</taxon>
        <taxon>Bradymonadales</taxon>
        <taxon>Lujinxingiaceae</taxon>
        <taxon>Lujinxingia</taxon>
    </lineage>
</organism>
<gene>
    <name evidence="1" type="ORF">EA187_19455</name>
</gene>